<proteinExistence type="predicted"/>
<accession>A0ABT3J616</accession>
<comment type="caution">
    <text evidence="1">The sequence shown here is derived from an EMBL/GenBank/DDBJ whole genome shotgun (WGS) entry which is preliminary data.</text>
</comment>
<gene>
    <name evidence="1" type="ORF">OM960_16450</name>
</gene>
<keyword evidence="2" id="KW-1185">Reference proteome</keyword>
<dbReference type="EMBL" id="JAPDOG010000016">
    <property type="protein sequence ID" value="MCW3783140.1"/>
    <property type="molecule type" value="Genomic_DNA"/>
</dbReference>
<dbReference type="InterPro" id="IPR057955">
    <property type="entry name" value="SF0329-like"/>
</dbReference>
<reference evidence="1 2" key="1">
    <citation type="submission" date="2022-10" db="EMBL/GenBank/DDBJ databases">
        <title>Defluviimonas sp. CAU 1641 isolated from mud.</title>
        <authorList>
            <person name="Kim W."/>
        </authorList>
    </citation>
    <scope>NUCLEOTIDE SEQUENCE [LARGE SCALE GENOMIC DNA]</scope>
    <source>
        <strain evidence="1 2">CAU 1641</strain>
    </source>
</reference>
<name>A0ABT3J616_9RHOB</name>
<evidence type="ECO:0000313" key="1">
    <source>
        <dbReference type="EMBL" id="MCW3783140.1"/>
    </source>
</evidence>
<dbReference type="Pfam" id="PF25753">
    <property type="entry name" value="SF0329"/>
    <property type="match status" value="1"/>
</dbReference>
<protein>
    <submittedName>
        <fullName evidence="1">Uncharacterized protein</fullName>
    </submittedName>
</protein>
<evidence type="ECO:0000313" key="2">
    <source>
        <dbReference type="Proteomes" id="UP001207582"/>
    </source>
</evidence>
<sequence length="172" mass="19873">MKWSKLKQRIEDCFADSVRGRVEVWTTRYRHAHDAVGEGWITVDKMRVHSMGTLTYWKKLYTGSAKLQAEWDRQHPEESAHIGGCLAANDETEIMLESTAAISLCNFNDALFEYLNLSIDQILNSDKTIIRALGMFDRRLGKRRLRALDMNSEQELVRRFFGIRCEAEGVSQ</sequence>
<organism evidence="1 2">
    <name type="scientific">Defluviimonas salinarum</name>
    <dbReference type="NCBI Taxonomy" id="2992147"/>
    <lineage>
        <taxon>Bacteria</taxon>
        <taxon>Pseudomonadati</taxon>
        <taxon>Pseudomonadota</taxon>
        <taxon>Alphaproteobacteria</taxon>
        <taxon>Rhodobacterales</taxon>
        <taxon>Paracoccaceae</taxon>
        <taxon>Albidovulum</taxon>
    </lineage>
</organism>
<dbReference type="RefSeq" id="WP_264772731.1">
    <property type="nucleotide sequence ID" value="NZ_JAPDOG010000016.1"/>
</dbReference>
<dbReference type="Proteomes" id="UP001207582">
    <property type="component" value="Unassembled WGS sequence"/>
</dbReference>